<gene>
    <name evidence="3" type="ORF">LCGC14_2190480</name>
</gene>
<reference evidence="3" key="1">
    <citation type="journal article" date="2015" name="Nature">
        <title>Complex archaea that bridge the gap between prokaryotes and eukaryotes.</title>
        <authorList>
            <person name="Spang A."/>
            <person name="Saw J.H."/>
            <person name="Jorgensen S.L."/>
            <person name="Zaremba-Niedzwiedzka K."/>
            <person name="Martijn J."/>
            <person name="Lind A.E."/>
            <person name="van Eijk R."/>
            <person name="Schleper C."/>
            <person name="Guy L."/>
            <person name="Ettema T.J."/>
        </authorList>
    </citation>
    <scope>NUCLEOTIDE SEQUENCE</scope>
</reference>
<dbReference type="GO" id="GO:0006013">
    <property type="term" value="P:mannose metabolic process"/>
    <property type="evidence" value="ECO:0007669"/>
    <property type="project" value="InterPro"/>
</dbReference>
<dbReference type="PANTHER" id="PTHR46017">
    <property type="entry name" value="ALPHA-MANNOSIDASE 2C1"/>
    <property type="match status" value="1"/>
</dbReference>
<dbReference type="EMBL" id="LAZR01028662">
    <property type="protein sequence ID" value="KKL61913.1"/>
    <property type="molecule type" value="Genomic_DNA"/>
</dbReference>
<proteinExistence type="predicted"/>
<dbReference type="SUPFAM" id="SSF74650">
    <property type="entry name" value="Galactose mutarotase-like"/>
    <property type="match status" value="1"/>
</dbReference>
<feature type="domain" description="Glycosyl hydrolase family 38 C-terminal" evidence="1">
    <location>
        <begin position="93"/>
        <end position="275"/>
    </location>
</feature>
<evidence type="ECO:0000259" key="2">
    <source>
        <dbReference type="Pfam" id="PF17677"/>
    </source>
</evidence>
<dbReference type="PANTHER" id="PTHR46017:SF1">
    <property type="entry name" value="ALPHA-MANNOSIDASE 2C1"/>
    <property type="match status" value="1"/>
</dbReference>
<dbReference type="GO" id="GO:0004559">
    <property type="term" value="F:alpha-mannosidase activity"/>
    <property type="evidence" value="ECO:0007669"/>
    <property type="project" value="InterPro"/>
</dbReference>
<feature type="non-terminal residue" evidence="3">
    <location>
        <position position="1"/>
    </location>
</feature>
<dbReference type="GO" id="GO:0030246">
    <property type="term" value="F:carbohydrate binding"/>
    <property type="evidence" value="ECO:0007669"/>
    <property type="project" value="InterPro"/>
</dbReference>
<dbReference type="AlphaFoldDB" id="A0A0F9DJQ8"/>
<dbReference type="InterPro" id="IPR013780">
    <property type="entry name" value="Glyco_hydro_b"/>
</dbReference>
<organism evidence="3">
    <name type="scientific">marine sediment metagenome</name>
    <dbReference type="NCBI Taxonomy" id="412755"/>
    <lineage>
        <taxon>unclassified sequences</taxon>
        <taxon>metagenomes</taxon>
        <taxon>ecological metagenomes</taxon>
    </lineage>
</organism>
<evidence type="ECO:0008006" key="4">
    <source>
        <dbReference type="Google" id="ProtNLM"/>
    </source>
</evidence>
<sequence length="477" mass="53010">AITTDAERTLVVFNPLGRTRSDLVRLKTDLPPGDFRLVDSASGKTIEHQSFDGDVIFVASDVPAMGYKTFRVESIDKGPTTSPDTSPADNSVLENRFYRVRFDTATGGIVSIRDKQLDVELVDGSAPQQFNEYLYENFRTGEAGGNVWYRPEKARLALSAGPVARAMAVSVTAAGARNIQQQVILYEDLKRIDFVLSMDKSPSGMTLAEFARDGLKGKEATYVSLPFAVPEFSIHHELPGAVIEPYRQQFTGACTAYHPVRHFSDISNDKFGVTVSALESSLIEYGHPRSCPMQNNGWHLFDTNRDYPQHSRMYLYLMNNMWNMNIQIDQRGPQTFRWSMRSHAGNWQAGQADRFGWEIHNPLMTQWIDGKQKGPLPADGTSFVSIEPSNVVCTTIKPAEHNGSGLILRFVETSGTPAEADVALPLLGGIIAANETSLVEEDKPESLEVMDNNRIRVTIPAFGVKTIRVLQREFMGL</sequence>
<feature type="domain" description="Glycosyl hydrolases family 38 C-terminal" evidence="2">
    <location>
        <begin position="390"/>
        <end position="467"/>
    </location>
</feature>
<dbReference type="InterPro" id="IPR011013">
    <property type="entry name" value="Gal_mutarotase_sf_dom"/>
</dbReference>
<evidence type="ECO:0000259" key="1">
    <source>
        <dbReference type="Pfam" id="PF07748"/>
    </source>
</evidence>
<dbReference type="Pfam" id="PF17677">
    <property type="entry name" value="Glyco_hydro38C2"/>
    <property type="match status" value="1"/>
</dbReference>
<dbReference type="Pfam" id="PF07748">
    <property type="entry name" value="Glyco_hydro_38C"/>
    <property type="match status" value="1"/>
</dbReference>
<dbReference type="Gene3D" id="2.60.40.1180">
    <property type="entry name" value="Golgi alpha-mannosidase II"/>
    <property type="match status" value="1"/>
</dbReference>
<protein>
    <recommendedName>
        <fullName evidence="4">Glycosyl hydrolase family 38 C-terminal domain-containing protein</fullName>
    </recommendedName>
</protein>
<dbReference type="InterPro" id="IPR011682">
    <property type="entry name" value="Glyco_hydro_38_C"/>
</dbReference>
<evidence type="ECO:0000313" key="3">
    <source>
        <dbReference type="EMBL" id="KKL61913.1"/>
    </source>
</evidence>
<comment type="caution">
    <text evidence="3">The sequence shown here is derived from an EMBL/GenBank/DDBJ whole genome shotgun (WGS) entry which is preliminary data.</text>
</comment>
<accession>A0A0F9DJQ8</accession>
<dbReference type="Gene3D" id="2.70.98.30">
    <property type="entry name" value="Golgi alpha-mannosidase II, domain 4"/>
    <property type="match status" value="1"/>
</dbReference>
<dbReference type="GO" id="GO:0009313">
    <property type="term" value="P:oligosaccharide catabolic process"/>
    <property type="evidence" value="ECO:0007669"/>
    <property type="project" value="TreeGrafter"/>
</dbReference>
<name>A0A0F9DJQ8_9ZZZZ</name>
<dbReference type="InterPro" id="IPR041147">
    <property type="entry name" value="GH38_C"/>
</dbReference>